<keyword evidence="2" id="KW-1185">Reference proteome</keyword>
<gene>
    <name evidence="1" type="ORF">E1288_24535</name>
</gene>
<dbReference type="Proteomes" id="UP000294947">
    <property type="component" value="Unassembled WGS sequence"/>
</dbReference>
<accession>A0A4R4YJU2</accession>
<dbReference type="NCBIfam" id="NF033521">
    <property type="entry name" value="lasso_leader_L3"/>
    <property type="match status" value="1"/>
</dbReference>
<dbReference type="EMBL" id="SMKW01000034">
    <property type="protein sequence ID" value="TDD44289.1"/>
    <property type="molecule type" value="Genomic_DNA"/>
</dbReference>
<evidence type="ECO:0000313" key="2">
    <source>
        <dbReference type="Proteomes" id="UP000294947"/>
    </source>
</evidence>
<evidence type="ECO:0000313" key="1">
    <source>
        <dbReference type="EMBL" id="TDD44289.1"/>
    </source>
</evidence>
<dbReference type="AlphaFoldDB" id="A0A4R4YJU2"/>
<protein>
    <submittedName>
        <fullName evidence="1">Lasso RiPP family leader peptide-containing protein</fullName>
    </submittedName>
</protein>
<organism evidence="1 2">
    <name type="scientific">Saccharopolyspora elongata</name>
    <dbReference type="NCBI Taxonomy" id="2530387"/>
    <lineage>
        <taxon>Bacteria</taxon>
        <taxon>Bacillati</taxon>
        <taxon>Actinomycetota</taxon>
        <taxon>Actinomycetes</taxon>
        <taxon>Pseudonocardiales</taxon>
        <taxon>Pseudonocardiaceae</taxon>
        <taxon>Saccharopolyspora</taxon>
    </lineage>
</organism>
<dbReference type="RefSeq" id="WP_132488888.1">
    <property type="nucleotide sequence ID" value="NZ_SMKW01000034.1"/>
</dbReference>
<reference evidence="1 2" key="1">
    <citation type="submission" date="2019-03" db="EMBL/GenBank/DDBJ databases">
        <title>Draft genome sequences of novel Actinobacteria.</title>
        <authorList>
            <person name="Sahin N."/>
            <person name="Ay H."/>
            <person name="Saygin H."/>
        </authorList>
    </citation>
    <scope>NUCLEOTIDE SEQUENCE [LARGE SCALE GENOMIC DNA]</scope>
    <source>
        <strain evidence="1 2">7K502</strain>
    </source>
</reference>
<proteinExistence type="predicted"/>
<name>A0A4R4YJU2_9PSEU</name>
<comment type="caution">
    <text evidence="1">The sequence shown here is derived from an EMBL/GenBank/DDBJ whole genome shotgun (WGS) entry which is preliminary data.</text>
</comment>
<sequence>MEKEITTSWKGSFMEEEMVAVAYEPPQVQEVGDVVELVLGGGHDDTRDGGHFYY</sequence>